<dbReference type="CDD" id="cd06223">
    <property type="entry name" value="PRTases_typeI"/>
    <property type="match status" value="1"/>
</dbReference>
<protein>
    <submittedName>
        <fullName evidence="4">Hypoxanthine phosphoribosyltransferase</fullName>
    </submittedName>
</protein>
<gene>
    <name evidence="4" type="ORF">EDC23_1356</name>
</gene>
<keyword evidence="4" id="KW-0808">Transferase</keyword>
<dbReference type="GO" id="GO:0005829">
    <property type="term" value="C:cytosol"/>
    <property type="evidence" value="ECO:0007669"/>
    <property type="project" value="TreeGrafter"/>
</dbReference>
<evidence type="ECO:0000313" key="4">
    <source>
        <dbReference type="EMBL" id="TDY02972.1"/>
    </source>
</evidence>
<dbReference type="InterPro" id="IPR050408">
    <property type="entry name" value="HGPRT"/>
</dbReference>
<name>A0A4R8IPU8_9GAMM</name>
<dbReference type="Pfam" id="PF00156">
    <property type="entry name" value="Pribosyltran"/>
    <property type="match status" value="1"/>
</dbReference>
<dbReference type="Gene3D" id="3.40.50.2020">
    <property type="match status" value="1"/>
</dbReference>
<dbReference type="Proteomes" id="UP000294914">
    <property type="component" value="Unassembled WGS sequence"/>
</dbReference>
<keyword evidence="4" id="KW-0328">Glycosyltransferase</keyword>
<feature type="domain" description="Phosphoribosyltransferase" evidence="3">
    <location>
        <begin position="14"/>
        <end position="165"/>
    </location>
</feature>
<dbReference type="EMBL" id="SOQX01000002">
    <property type="protein sequence ID" value="TDY02972.1"/>
    <property type="molecule type" value="Genomic_DNA"/>
</dbReference>
<comment type="catalytic activity">
    <reaction evidence="1">
        <text>GMP + diphosphate = guanine + 5-phospho-alpha-D-ribose 1-diphosphate</text>
        <dbReference type="Rhea" id="RHEA:25424"/>
        <dbReference type="ChEBI" id="CHEBI:16235"/>
        <dbReference type="ChEBI" id="CHEBI:33019"/>
        <dbReference type="ChEBI" id="CHEBI:58017"/>
        <dbReference type="ChEBI" id="CHEBI:58115"/>
        <dbReference type="EC" id="2.4.2.8"/>
    </reaction>
    <physiologicalReaction direction="right-to-left" evidence="1">
        <dbReference type="Rhea" id="RHEA:25426"/>
    </physiologicalReaction>
</comment>
<evidence type="ECO:0000256" key="1">
    <source>
        <dbReference type="ARBA" id="ARBA00048811"/>
    </source>
</evidence>
<dbReference type="InterPro" id="IPR000836">
    <property type="entry name" value="PRTase_dom"/>
</dbReference>
<sequence length="181" mass="19957">MNIETVNQTLSEADCLYDQQQVEAALDKMAAAMTQVLKNSDPLVLCVLTGAIIPAGHLLTRLNFPMQIDYIHATRYAGETSGGELNWQVRPSHPLAGRNILIIDDILDEGITLDAIMAHCRAEGASEVYSAVLVEKQHDRKNGLQADFVGLRTDDRYLFGYGMDYKGYLRNAPGIYAVKGL</sequence>
<dbReference type="NCBIfam" id="NF006605">
    <property type="entry name" value="PRK09162.1"/>
    <property type="match status" value="1"/>
</dbReference>
<dbReference type="PANTHER" id="PTHR43340">
    <property type="entry name" value="HYPOXANTHINE-GUANINE PHOSPHORIBOSYLTRANSFERASE"/>
    <property type="match status" value="1"/>
</dbReference>
<dbReference type="GO" id="GO:0004422">
    <property type="term" value="F:hypoxanthine phosphoribosyltransferase activity"/>
    <property type="evidence" value="ECO:0007669"/>
    <property type="project" value="TreeGrafter"/>
</dbReference>
<dbReference type="GO" id="GO:0046100">
    <property type="term" value="P:hypoxanthine metabolic process"/>
    <property type="evidence" value="ECO:0007669"/>
    <property type="project" value="TreeGrafter"/>
</dbReference>
<dbReference type="SUPFAM" id="SSF53271">
    <property type="entry name" value="PRTase-like"/>
    <property type="match status" value="1"/>
</dbReference>
<dbReference type="GO" id="GO:0000287">
    <property type="term" value="F:magnesium ion binding"/>
    <property type="evidence" value="ECO:0007669"/>
    <property type="project" value="TreeGrafter"/>
</dbReference>
<comment type="catalytic activity">
    <reaction evidence="2">
        <text>IMP + diphosphate = hypoxanthine + 5-phospho-alpha-D-ribose 1-diphosphate</text>
        <dbReference type="Rhea" id="RHEA:17973"/>
        <dbReference type="ChEBI" id="CHEBI:17368"/>
        <dbReference type="ChEBI" id="CHEBI:33019"/>
        <dbReference type="ChEBI" id="CHEBI:58017"/>
        <dbReference type="ChEBI" id="CHEBI:58053"/>
        <dbReference type="EC" id="2.4.2.8"/>
    </reaction>
    <physiologicalReaction direction="right-to-left" evidence="2">
        <dbReference type="Rhea" id="RHEA:17975"/>
    </physiologicalReaction>
</comment>
<evidence type="ECO:0000256" key="2">
    <source>
        <dbReference type="ARBA" id="ARBA00049402"/>
    </source>
</evidence>
<keyword evidence="5" id="KW-1185">Reference proteome</keyword>
<dbReference type="AlphaFoldDB" id="A0A4R8IPU8"/>
<organism evidence="4 5">
    <name type="scientific">Thiohalophilus thiocyanatoxydans</name>
    <dbReference type="NCBI Taxonomy" id="381308"/>
    <lineage>
        <taxon>Bacteria</taxon>
        <taxon>Pseudomonadati</taxon>
        <taxon>Pseudomonadota</taxon>
        <taxon>Gammaproteobacteria</taxon>
        <taxon>Thiohalomonadales</taxon>
        <taxon>Thiohalophilaceae</taxon>
        <taxon>Thiohalophilus</taxon>
    </lineage>
</organism>
<comment type="caution">
    <text evidence="4">The sequence shown here is derived from an EMBL/GenBank/DDBJ whole genome shotgun (WGS) entry which is preliminary data.</text>
</comment>
<dbReference type="OrthoDB" id="9802824at2"/>
<dbReference type="GO" id="GO:0032264">
    <property type="term" value="P:IMP salvage"/>
    <property type="evidence" value="ECO:0007669"/>
    <property type="project" value="TreeGrafter"/>
</dbReference>
<dbReference type="GO" id="GO:0006178">
    <property type="term" value="P:guanine salvage"/>
    <property type="evidence" value="ECO:0007669"/>
    <property type="project" value="TreeGrafter"/>
</dbReference>
<dbReference type="PANTHER" id="PTHR43340:SF1">
    <property type="entry name" value="HYPOXANTHINE PHOSPHORIBOSYLTRANSFERASE"/>
    <property type="match status" value="1"/>
</dbReference>
<reference evidence="4 5" key="1">
    <citation type="submission" date="2019-03" db="EMBL/GenBank/DDBJ databases">
        <title>Genomic Encyclopedia of Type Strains, Phase IV (KMG-IV): sequencing the most valuable type-strain genomes for metagenomic binning, comparative biology and taxonomic classification.</title>
        <authorList>
            <person name="Goeker M."/>
        </authorList>
    </citation>
    <scope>NUCLEOTIDE SEQUENCE [LARGE SCALE GENOMIC DNA]</scope>
    <source>
        <strain evidence="4 5">DSM 16326</strain>
    </source>
</reference>
<evidence type="ECO:0000259" key="3">
    <source>
        <dbReference type="Pfam" id="PF00156"/>
    </source>
</evidence>
<evidence type="ECO:0000313" key="5">
    <source>
        <dbReference type="Proteomes" id="UP000294914"/>
    </source>
</evidence>
<accession>A0A4R8IPU8</accession>
<dbReference type="GO" id="GO:0032263">
    <property type="term" value="P:GMP salvage"/>
    <property type="evidence" value="ECO:0007669"/>
    <property type="project" value="TreeGrafter"/>
</dbReference>
<proteinExistence type="predicted"/>
<dbReference type="InterPro" id="IPR029057">
    <property type="entry name" value="PRTase-like"/>
</dbReference>